<dbReference type="InterPro" id="IPR002229">
    <property type="entry name" value="RhesusRHD"/>
</dbReference>
<dbReference type="Pfam" id="PF00909">
    <property type="entry name" value="Ammonium_transp"/>
    <property type="match status" value="1"/>
</dbReference>
<accession>A0A6J8EP63</accession>
<gene>
    <name evidence="9" type="ORF">MCOR_53825</name>
</gene>
<sequence length="471" mass="50753">MVNVRRIKFPIFVIICQVVFLVLFGTLVEYDDSAKPNNQDKAHPAAGGIVARMYPMFQDVHVMIFVGFGFLMTYLKRYGYSAVGVNLLIGAFVLQWAIIIRGLLAEHGSKFTISVSDMLTADFAAATVLISFGAVLGKTGPIQLLVMAIIEVVLSQVNEHIGLEMLHVADVGESMFIHAFGAYFGLAVARVLYNDKSDDNPGESTVYHSDLLSMIGTVFLWLYWPSFNGGGVTGDEQHRAVINTYLSLTACTLVTFVVSALIDEKGKFDMVHIQNATLSGGVAVGTAAHMPLNPWGAMLLGAISAVITTIGFKYITPCLASKIKLHDTCGVHNLHGLPGILSAVAGAVMAALSSKEEWGTSLYEIFPEMAASNSTGSVMPGSDRSATVQGGYQMLALVITIAFAIVGGIITGFIMKLPIWDSPEGEKFFDDNHNWNVAEEGFPGLPKSKYESGKSNDDTQINLMSDETKLS</sequence>
<dbReference type="Proteomes" id="UP000507470">
    <property type="component" value="Unassembled WGS sequence"/>
</dbReference>
<dbReference type="SUPFAM" id="SSF111352">
    <property type="entry name" value="Ammonium transporter"/>
    <property type="match status" value="1"/>
</dbReference>
<keyword evidence="5 7" id="KW-0472">Membrane</keyword>
<feature type="transmembrane region" description="Helical" evidence="7">
    <location>
        <begin position="245"/>
        <end position="262"/>
    </location>
</feature>
<name>A0A6J8EP63_MYTCO</name>
<evidence type="ECO:0000313" key="10">
    <source>
        <dbReference type="Proteomes" id="UP000507470"/>
    </source>
</evidence>
<feature type="region of interest" description="Disordered" evidence="6">
    <location>
        <begin position="442"/>
        <end position="471"/>
    </location>
</feature>
<feature type="transmembrane region" description="Helical" evidence="7">
    <location>
        <begin position="82"/>
        <end position="104"/>
    </location>
</feature>
<evidence type="ECO:0000313" key="9">
    <source>
        <dbReference type="EMBL" id="CAC5421733.1"/>
    </source>
</evidence>
<evidence type="ECO:0000256" key="6">
    <source>
        <dbReference type="SAM" id="MobiDB-lite"/>
    </source>
</evidence>
<dbReference type="EMBL" id="CACVKT020009374">
    <property type="protein sequence ID" value="CAC5421733.1"/>
    <property type="molecule type" value="Genomic_DNA"/>
</dbReference>
<evidence type="ECO:0000256" key="2">
    <source>
        <dbReference type="ARBA" id="ARBA00011036"/>
    </source>
</evidence>
<comment type="subcellular location">
    <subcellularLocation>
        <location evidence="1">Membrane</location>
        <topology evidence="1">Multi-pass membrane protein</topology>
    </subcellularLocation>
</comment>
<feature type="transmembrane region" description="Helical" evidence="7">
    <location>
        <begin position="175"/>
        <end position="193"/>
    </location>
</feature>
<evidence type="ECO:0000259" key="8">
    <source>
        <dbReference type="Pfam" id="PF00909"/>
    </source>
</evidence>
<feature type="transmembrane region" description="Helical" evidence="7">
    <location>
        <begin position="56"/>
        <end position="75"/>
    </location>
</feature>
<keyword evidence="4 7" id="KW-1133">Transmembrane helix</keyword>
<feature type="transmembrane region" description="Helical" evidence="7">
    <location>
        <begin position="295"/>
        <end position="315"/>
    </location>
</feature>
<evidence type="ECO:0000256" key="5">
    <source>
        <dbReference type="ARBA" id="ARBA00023136"/>
    </source>
</evidence>
<dbReference type="PANTHER" id="PTHR11730:SF60">
    <property type="entry name" value="RH50, ISOFORM D"/>
    <property type="match status" value="1"/>
</dbReference>
<reference evidence="9 10" key="1">
    <citation type="submission" date="2020-06" db="EMBL/GenBank/DDBJ databases">
        <authorList>
            <person name="Li R."/>
            <person name="Bekaert M."/>
        </authorList>
    </citation>
    <scope>NUCLEOTIDE SEQUENCE [LARGE SCALE GENOMIC DNA]</scope>
    <source>
        <strain evidence="10">wild</strain>
    </source>
</reference>
<feature type="domain" description="Ammonium transporter AmtB-like" evidence="8">
    <location>
        <begin position="44"/>
        <end position="422"/>
    </location>
</feature>
<dbReference type="OrthoDB" id="534912at2759"/>
<dbReference type="GO" id="GO:0097272">
    <property type="term" value="P:ammonium homeostasis"/>
    <property type="evidence" value="ECO:0007669"/>
    <property type="project" value="TreeGrafter"/>
</dbReference>
<comment type="similarity">
    <text evidence="2">Belongs to the ammonium transporter (TC 2.A.49) family. Rh subfamily.</text>
</comment>
<protein>
    <submittedName>
        <fullName evidence="9">SLC42A</fullName>
    </submittedName>
</protein>
<feature type="transmembrane region" description="Helical" evidence="7">
    <location>
        <begin position="205"/>
        <end position="224"/>
    </location>
</feature>
<keyword evidence="10" id="KW-1185">Reference proteome</keyword>
<dbReference type="GO" id="GO:0005886">
    <property type="term" value="C:plasma membrane"/>
    <property type="evidence" value="ECO:0007669"/>
    <property type="project" value="InterPro"/>
</dbReference>
<feature type="transmembrane region" description="Helical" evidence="7">
    <location>
        <begin position="392"/>
        <end position="414"/>
    </location>
</feature>
<dbReference type="PANTHER" id="PTHR11730">
    <property type="entry name" value="AMMONIUM TRANSPORTER"/>
    <property type="match status" value="1"/>
</dbReference>
<evidence type="ECO:0000256" key="3">
    <source>
        <dbReference type="ARBA" id="ARBA00022692"/>
    </source>
</evidence>
<feature type="compositionally biased region" description="Basic and acidic residues" evidence="6">
    <location>
        <begin position="448"/>
        <end position="457"/>
    </location>
</feature>
<dbReference type="Gene3D" id="1.10.3430.10">
    <property type="entry name" value="Ammonium transporter AmtB like domains"/>
    <property type="match status" value="1"/>
</dbReference>
<dbReference type="PRINTS" id="PR00342">
    <property type="entry name" value="RHESUSRHD"/>
</dbReference>
<evidence type="ECO:0000256" key="4">
    <source>
        <dbReference type="ARBA" id="ARBA00022989"/>
    </source>
</evidence>
<evidence type="ECO:0000256" key="1">
    <source>
        <dbReference type="ARBA" id="ARBA00004141"/>
    </source>
</evidence>
<dbReference type="AlphaFoldDB" id="A0A6J8EP63"/>
<evidence type="ECO:0000256" key="7">
    <source>
        <dbReference type="SAM" id="Phobius"/>
    </source>
</evidence>
<organism evidence="9 10">
    <name type="scientific">Mytilus coruscus</name>
    <name type="common">Sea mussel</name>
    <dbReference type="NCBI Taxonomy" id="42192"/>
    <lineage>
        <taxon>Eukaryota</taxon>
        <taxon>Metazoa</taxon>
        <taxon>Spiralia</taxon>
        <taxon>Lophotrochozoa</taxon>
        <taxon>Mollusca</taxon>
        <taxon>Bivalvia</taxon>
        <taxon>Autobranchia</taxon>
        <taxon>Pteriomorphia</taxon>
        <taxon>Mytilida</taxon>
        <taxon>Mytiloidea</taxon>
        <taxon>Mytilidae</taxon>
        <taxon>Mytilinae</taxon>
        <taxon>Mytilus</taxon>
    </lineage>
</organism>
<keyword evidence="3 7" id="KW-0812">Transmembrane</keyword>
<feature type="transmembrane region" description="Helical" evidence="7">
    <location>
        <begin position="124"/>
        <end position="154"/>
    </location>
</feature>
<feature type="transmembrane region" description="Helical" evidence="7">
    <location>
        <begin position="336"/>
        <end position="354"/>
    </location>
</feature>
<dbReference type="FunFam" id="1.10.3430.10:FF:000012">
    <property type="entry name" value="Rh type C glycoprotein"/>
    <property type="match status" value="1"/>
</dbReference>
<proteinExistence type="inferred from homology"/>
<dbReference type="GO" id="GO:0008519">
    <property type="term" value="F:ammonium channel activity"/>
    <property type="evidence" value="ECO:0007669"/>
    <property type="project" value="InterPro"/>
</dbReference>
<dbReference type="InterPro" id="IPR024041">
    <property type="entry name" value="NH4_transpt_AmtB-like_dom"/>
</dbReference>
<dbReference type="InterPro" id="IPR029020">
    <property type="entry name" value="Ammonium/urea_transptr"/>
</dbReference>
<feature type="transmembrane region" description="Helical" evidence="7">
    <location>
        <begin position="7"/>
        <end position="28"/>
    </location>
</feature>